<accession>A0ACD5T737</accession>
<proteinExistence type="predicted"/>
<evidence type="ECO:0000313" key="2">
    <source>
        <dbReference type="Proteomes" id="UP001732700"/>
    </source>
</evidence>
<reference evidence="1" key="2">
    <citation type="submission" date="2025-09" db="UniProtKB">
        <authorList>
            <consortium name="EnsemblPlants"/>
        </authorList>
    </citation>
    <scope>IDENTIFICATION</scope>
</reference>
<organism evidence="1 2">
    <name type="scientific">Avena sativa</name>
    <name type="common">Oat</name>
    <dbReference type="NCBI Taxonomy" id="4498"/>
    <lineage>
        <taxon>Eukaryota</taxon>
        <taxon>Viridiplantae</taxon>
        <taxon>Streptophyta</taxon>
        <taxon>Embryophyta</taxon>
        <taxon>Tracheophyta</taxon>
        <taxon>Spermatophyta</taxon>
        <taxon>Magnoliopsida</taxon>
        <taxon>Liliopsida</taxon>
        <taxon>Poales</taxon>
        <taxon>Poaceae</taxon>
        <taxon>BOP clade</taxon>
        <taxon>Pooideae</taxon>
        <taxon>Poodae</taxon>
        <taxon>Poeae</taxon>
        <taxon>Poeae Chloroplast Group 1 (Aveneae type)</taxon>
        <taxon>Aveninae</taxon>
        <taxon>Avena</taxon>
    </lineage>
</organism>
<evidence type="ECO:0000313" key="1">
    <source>
        <dbReference type="EnsemblPlants" id="AVESA.00010b.r2.1AG0003410.1.CDS.1"/>
    </source>
</evidence>
<dbReference type="Proteomes" id="UP001732700">
    <property type="component" value="Chromosome 1A"/>
</dbReference>
<sequence length="258" mass="28119">MEDTALASELERLQAMARELGARVHDEGAPAPARELCGALAASVDRAVRLAAGSNGGNAGRGKSNGHPRNSCRKTAKVRRQVRVASVQDTGPLDDGLSWRKYGQKEILGARYPRAYFRCTHRHTRGCQATKQVQRATDDPLLFDVVYHAAHTCDQAPTAEPSLLLSPERQLPASGQEELGWPAATEAQTIRWPIEPVTPFSFPSSPAGAFDGCYLPASSGYGYAATHGFVVDDMEYQPQLDDFFFNPSELFQSEIQSL</sequence>
<protein>
    <submittedName>
        <fullName evidence="1">Uncharacterized protein</fullName>
    </submittedName>
</protein>
<reference evidence="1" key="1">
    <citation type="submission" date="2021-05" db="EMBL/GenBank/DDBJ databases">
        <authorList>
            <person name="Scholz U."/>
            <person name="Mascher M."/>
            <person name="Fiebig A."/>
        </authorList>
    </citation>
    <scope>NUCLEOTIDE SEQUENCE [LARGE SCALE GENOMIC DNA]</scope>
</reference>
<name>A0ACD5T737_AVESA</name>
<dbReference type="EnsemblPlants" id="AVESA.00010b.r2.1AG0003410.1">
    <property type="protein sequence ID" value="AVESA.00010b.r2.1AG0003410.1.CDS.1"/>
    <property type="gene ID" value="AVESA.00010b.r2.1AG0003410"/>
</dbReference>
<keyword evidence="2" id="KW-1185">Reference proteome</keyword>